<protein>
    <recommendedName>
        <fullName evidence="2">Lipoprotein</fullName>
    </recommendedName>
</protein>
<geneLocation type="plasmid" evidence="1">
    <name>pRGRH0695</name>
</geneLocation>
<evidence type="ECO:0008006" key="2">
    <source>
        <dbReference type="Google" id="ProtNLM"/>
    </source>
</evidence>
<keyword evidence="1" id="KW-0614">Plasmid</keyword>
<accession>A0A0H5QID4</accession>
<dbReference type="NCBIfam" id="NF047637">
    <property type="entry name" value="lipo_CC0125"/>
    <property type="match status" value="1"/>
</dbReference>
<dbReference type="EMBL" id="LN853313">
    <property type="protein sequence ID" value="CRY95622.1"/>
    <property type="molecule type" value="Genomic_DNA"/>
</dbReference>
<reference evidence="1" key="2">
    <citation type="submission" date="2015-07" db="EMBL/GenBank/DDBJ databases">
        <title>Plasmids, circular viruses and viroids from rat gut.</title>
        <authorList>
            <person name="Jorgensen T.J."/>
            <person name="Hansen M.A."/>
            <person name="Xu Z."/>
            <person name="Tabak M.A."/>
            <person name="Sorensen S.J."/>
            <person name="Hansen L.H."/>
        </authorList>
    </citation>
    <scope>NUCLEOTIDE SEQUENCE</scope>
    <source>
        <plasmid evidence="1">pRGRH0695</plasmid>
    </source>
</reference>
<proteinExistence type="predicted"/>
<reference evidence="1" key="1">
    <citation type="submission" date="2015-06" db="EMBL/GenBank/DDBJ databases">
        <authorList>
            <person name="Joergensen T."/>
        </authorList>
    </citation>
    <scope>NUCLEOTIDE SEQUENCE</scope>
    <source>
        <plasmid evidence="1">pRGRH0695</plasmid>
    </source>
</reference>
<evidence type="ECO:0000313" key="1">
    <source>
        <dbReference type="EMBL" id="CRY95622.1"/>
    </source>
</evidence>
<dbReference type="AlphaFoldDB" id="A0A0H5QID4"/>
<organism evidence="1">
    <name type="scientific">uncultured prokaryote</name>
    <dbReference type="NCBI Taxonomy" id="198431"/>
    <lineage>
        <taxon>unclassified sequences</taxon>
        <taxon>environmental samples</taxon>
    </lineage>
</organism>
<name>A0A0H5QID4_9ZZZZ</name>
<sequence length="184" mass="19858">MISFRVNALAHWSLKISLQRKEHKMRMKLTGLLCCVALTGCATAYQPYSYFGGGGYSDVQLAENVFQVTVEANGFTTSTEAADLALLRSADLTLERGFKYFIIGSTADHSYSAGYTTPSTTTLNATSYGNTIYGTAQTTGGQTYVFNFPTPSMTITCFSDQPALNGTVYDAAITSRSLRAKLGI</sequence>